<sequence length="115" mass="12507">MTADTLTVPHTWGAPSVWPVTRRVGEWALVKKGSGDYSIYHVPSDPAAPPKSLPGAAYRADEVTGSRASTPHITYRAGLALVKELHAAFPTIPSHERTDLLPLLEWLNARKEGAR</sequence>
<dbReference type="EMBL" id="CP094528">
    <property type="protein sequence ID" value="UOE45945.1"/>
    <property type="molecule type" value="Genomic_DNA"/>
</dbReference>
<evidence type="ECO:0000313" key="1">
    <source>
        <dbReference type="EMBL" id="UOE45945.1"/>
    </source>
</evidence>
<name>A0ABY4C3H7_9MICO</name>
<gene>
    <name evidence="1" type="ORF">MTO99_09450</name>
</gene>
<evidence type="ECO:0000313" key="2">
    <source>
        <dbReference type="Proteomes" id="UP000832097"/>
    </source>
</evidence>
<dbReference type="RefSeq" id="WP_243558701.1">
    <property type="nucleotide sequence ID" value="NZ_CP094528.1"/>
</dbReference>
<accession>A0ABY4C3H7</accession>
<keyword evidence="2" id="KW-1185">Reference proteome</keyword>
<organism evidence="1 2">
    <name type="scientific">Agromyces larvae</name>
    <dbReference type="NCBI Taxonomy" id="2929802"/>
    <lineage>
        <taxon>Bacteria</taxon>
        <taxon>Bacillati</taxon>
        <taxon>Actinomycetota</taxon>
        <taxon>Actinomycetes</taxon>
        <taxon>Micrococcales</taxon>
        <taxon>Microbacteriaceae</taxon>
        <taxon>Agromyces</taxon>
    </lineage>
</organism>
<reference evidence="1 2" key="1">
    <citation type="submission" date="2022-03" db="EMBL/GenBank/DDBJ databases">
        <title>Mucilaginibacter sp. isolated from the gut of Protaetia brevitarsis seulensis larvae.</title>
        <authorList>
            <person name="Won M."/>
            <person name="Kim S.-J."/>
            <person name="Kwon S.-W."/>
        </authorList>
    </citation>
    <scope>NUCLEOTIDE SEQUENCE [LARGE SCALE GENOMIC DNA]</scope>
    <source>
        <strain evidence="1 2">CFWR-12</strain>
    </source>
</reference>
<dbReference type="Proteomes" id="UP000832097">
    <property type="component" value="Chromosome"/>
</dbReference>
<protein>
    <submittedName>
        <fullName evidence="1">Uncharacterized protein</fullName>
    </submittedName>
</protein>
<proteinExistence type="predicted"/>